<accession>A0ACC1BIE9</accession>
<reference evidence="2" key="1">
    <citation type="journal article" date="2023" name="G3 (Bethesda)">
        <title>Genome assembly and association tests identify interacting loci associated with vigor, precocity, and sex in interspecific pistachio rootstocks.</title>
        <authorList>
            <person name="Palmer W."/>
            <person name="Jacygrad E."/>
            <person name="Sagayaradj S."/>
            <person name="Cavanaugh K."/>
            <person name="Han R."/>
            <person name="Bertier L."/>
            <person name="Beede B."/>
            <person name="Kafkas S."/>
            <person name="Golino D."/>
            <person name="Preece J."/>
            <person name="Michelmore R."/>
        </authorList>
    </citation>
    <scope>NUCLEOTIDE SEQUENCE [LARGE SCALE GENOMIC DNA]</scope>
</reference>
<name>A0ACC1BIE9_9ROSI</name>
<organism evidence="1 2">
    <name type="scientific">Pistacia atlantica</name>
    <dbReference type="NCBI Taxonomy" id="434234"/>
    <lineage>
        <taxon>Eukaryota</taxon>
        <taxon>Viridiplantae</taxon>
        <taxon>Streptophyta</taxon>
        <taxon>Embryophyta</taxon>
        <taxon>Tracheophyta</taxon>
        <taxon>Spermatophyta</taxon>
        <taxon>Magnoliopsida</taxon>
        <taxon>eudicotyledons</taxon>
        <taxon>Gunneridae</taxon>
        <taxon>Pentapetalae</taxon>
        <taxon>rosids</taxon>
        <taxon>malvids</taxon>
        <taxon>Sapindales</taxon>
        <taxon>Anacardiaceae</taxon>
        <taxon>Pistacia</taxon>
    </lineage>
</organism>
<evidence type="ECO:0000313" key="1">
    <source>
        <dbReference type="EMBL" id="KAJ0098675.1"/>
    </source>
</evidence>
<evidence type="ECO:0000313" key="2">
    <source>
        <dbReference type="Proteomes" id="UP001164250"/>
    </source>
</evidence>
<comment type="caution">
    <text evidence="1">The sequence shown here is derived from an EMBL/GenBank/DDBJ whole genome shotgun (WGS) entry which is preliminary data.</text>
</comment>
<proteinExistence type="predicted"/>
<sequence>MIKKQYKRMALVLHPDKYHSVAAEGAFKLIQSAFQVLTVPEKRQSYDSSLSSKKRPHQSPHTPSGSSKCSKSSRPTGEEAKSRQSQPQAAADHKARTSSTGFGITNTKENCRGGCNLRNVRFKIVHQANGTKKIVVSCNDKVVEFQHVWLLIGF</sequence>
<gene>
    <name evidence="1" type="ORF">Patl1_21273</name>
</gene>
<protein>
    <submittedName>
        <fullName evidence="1">Uncharacterized protein</fullName>
    </submittedName>
</protein>
<dbReference type="Proteomes" id="UP001164250">
    <property type="component" value="Chromosome 4"/>
</dbReference>
<dbReference type="EMBL" id="CM047900">
    <property type="protein sequence ID" value="KAJ0098675.1"/>
    <property type="molecule type" value="Genomic_DNA"/>
</dbReference>
<keyword evidence="2" id="KW-1185">Reference proteome</keyword>